<dbReference type="CDD" id="cd06550">
    <property type="entry name" value="TM_ABC_iron-siderophores_like"/>
    <property type="match status" value="1"/>
</dbReference>
<dbReference type="InterPro" id="IPR000522">
    <property type="entry name" value="ABC_transptr_permease_BtuC"/>
</dbReference>
<organism evidence="9 10">
    <name type="scientific">Luteibacter rhizovicinus</name>
    <dbReference type="NCBI Taxonomy" id="242606"/>
    <lineage>
        <taxon>Bacteria</taxon>
        <taxon>Pseudomonadati</taxon>
        <taxon>Pseudomonadota</taxon>
        <taxon>Gammaproteobacteria</taxon>
        <taxon>Lysobacterales</taxon>
        <taxon>Rhodanobacteraceae</taxon>
        <taxon>Luteibacter</taxon>
    </lineage>
</organism>
<evidence type="ECO:0000313" key="10">
    <source>
        <dbReference type="Proteomes" id="UP000295645"/>
    </source>
</evidence>
<evidence type="ECO:0000313" key="9">
    <source>
        <dbReference type="EMBL" id="TCV96195.1"/>
    </source>
</evidence>
<accession>A0A4R3YT54</accession>
<comment type="subcellular location">
    <subcellularLocation>
        <location evidence="1">Cell membrane</location>
        <topology evidence="1">Multi-pass membrane protein</topology>
    </subcellularLocation>
</comment>
<sequence>MNAIPLPRATRHGSRRWSLPLLGLLLSGTALWSLTTGAMDVPAREVAGAIGRWFAGADAIGDDRVVLMLRLPRLLLGVIVGASLASSGATMQGLFRNPLADPGLIGVSAGAALGAVAAIVLGGSGHSGASSFVIAACAFVGGLVTTGIVYGIGRRRPGVANLLLAGVAINAIAMAGVGLLTFLANENQLRDLTFWSLGSLGGADWMRLGVVAPWIVVPLVLLPRVARALNAMLLGENEASLLGFRPERLQPVLILLVALAVGASVAMTGVVGFVGLVVPHLLRMVWGPDHRLLLPASAIGGAALLVAADTLARSVVAPAELPIGVLTAIVGGPFFFWLLLRNRVGEGVQ</sequence>
<feature type="transmembrane region" description="Helical" evidence="8">
    <location>
        <begin position="205"/>
        <end position="222"/>
    </location>
</feature>
<feature type="transmembrane region" description="Helical" evidence="8">
    <location>
        <begin position="103"/>
        <end position="123"/>
    </location>
</feature>
<evidence type="ECO:0000256" key="5">
    <source>
        <dbReference type="ARBA" id="ARBA00022692"/>
    </source>
</evidence>
<protein>
    <submittedName>
        <fullName evidence="9">Iron complex transport system permease protein</fullName>
    </submittedName>
</protein>
<evidence type="ECO:0000256" key="6">
    <source>
        <dbReference type="ARBA" id="ARBA00022989"/>
    </source>
</evidence>
<keyword evidence="10" id="KW-1185">Reference proteome</keyword>
<reference evidence="9 10" key="1">
    <citation type="submission" date="2019-03" db="EMBL/GenBank/DDBJ databases">
        <title>Above-ground endophytic microbial communities from plants in different locations in the United States.</title>
        <authorList>
            <person name="Frank C."/>
        </authorList>
    </citation>
    <scope>NUCLEOTIDE SEQUENCE [LARGE SCALE GENOMIC DNA]</scope>
    <source>
        <strain evidence="9 10">LP_13_YM</strain>
    </source>
</reference>
<evidence type="ECO:0000256" key="4">
    <source>
        <dbReference type="ARBA" id="ARBA00022475"/>
    </source>
</evidence>
<dbReference type="GO" id="GO:0022857">
    <property type="term" value="F:transmembrane transporter activity"/>
    <property type="evidence" value="ECO:0007669"/>
    <property type="project" value="InterPro"/>
</dbReference>
<dbReference type="GO" id="GO:0005886">
    <property type="term" value="C:plasma membrane"/>
    <property type="evidence" value="ECO:0007669"/>
    <property type="project" value="UniProtKB-SubCell"/>
</dbReference>
<dbReference type="Proteomes" id="UP000295645">
    <property type="component" value="Unassembled WGS sequence"/>
</dbReference>
<keyword evidence="4" id="KW-1003">Cell membrane</keyword>
<evidence type="ECO:0000256" key="3">
    <source>
        <dbReference type="ARBA" id="ARBA00022448"/>
    </source>
</evidence>
<evidence type="ECO:0000256" key="7">
    <source>
        <dbReference type="ARBA" id="ARBA00023136"/>
    </source>
</evidence>
<dbReference type="AlphaFoldDB" id="A0A4R3YT54"/>
<comment type="similarity">
    <text evidence="2">Belongs to the binding-protein-dependent transport system permease family. FecCD subfamily.</text>
</comment>
<feature type="transmembrane region" description="Helical" evidence="8">
    <location>
        <begin position="162"/>
        <end position="185"/>
    </location>
</feature>
<dbReference type="GO" id="GO:0033214">
    <property type="term" value="P:siderophore-iron import into cell"/>
    <property type="evidence" value="ECO:0007669"/>
    <property type="project" value="TreeGrafter"/>
</dbReference>
<proteinExistence type="inferred from homology"/>
<feature type="transmembrane region" description="Helical" evidence="8">
    <location>
        <begin position="129"/>
        <end position="150"/>
    </location>
</feature>
<keyword evidence="7 8" id="KW-0472">Membrane</keyword>
<evidence type="ECO:0000256" key="2">
    <source>
        <dbReference type="ARBA" id="ARBA00007935"/>
    </source>
</evidence>
<feature type="transmembrane region" description="Helical" evidence="8">
    <location>
        <begin position="74"/>
        <end position="91"/>
    </location>
</feature>
<keyword evidence="3" id="KW-0813">Transport</keyword>
<dbReference type="PANTHER" id="PTHR30472:SF25">
    <property type="entry name" value="ABC TRANSPORTER PERMEASE PROTEIN MJ0876-RELATED"/>
    <property type="match status" value="1"/>
</dbReference>
<gene>
    <name evidence="9" type="ORF">EC912_102545</name>
</gene>
<dbReference type="PANTHER" id="PTHR30472">
    <property type="entry name" value="FERRIC ENTEROBACTIN TRANSPORT SYSTEM PERMEASE PROTEIN"/>
    <property type="match status" value="1"/>
</dbReference>
<dbReference type="EMBL" id="SMCS01000002">
    <property type="protein sequence ID" value="TCV96195.1"/>
    <property type="molecule type" value="Genomic_DNA"/>
</dbReference>
<dbReference type="SUPFAM" id="SSF81345">
    <property type="entry name" value="ABC transporter involved in vitamin B12 uptake, BtuC"/>
    <property type="match status" value="1"/>
</dbReference>
<feature type="transmembrane region" description="Helical" evidence="8">
    <location>
        <begin position="292"/>
        <end position="311"/>
    </location>
</feature>
<dbReference type="OrthoDB" id="9055647at2"/>
<keyword evidence="5 8" id="KW-0812">Transmembrane</keyword>
<evidence type="ECO:0000256" key="8">
    <source>
        <dbReference type="SAM" id="Phobius"/>
    </source>
</evidence>
<dbReference type="Pfam" id="PF01032">
    <property type="entry name" value="FecCD"/>
    <property type="match status" value="1"/>
</dbReference>
<dbReference type="RefSeq" id="WP_132142398.1">
    <property type="nucleotide sequence ID" value="NZ_SMCS01000002.1"/>
</dbReference>
<comment type="caution">
    <text evidence="9">The sequence shown here is derived from an EMBL/GenBank/DDBJ whole genome shotgun (WGS) entry which is preliminary data.</text>
</comment>
<name>A0A4R3YT54_9GAMM</name>
<evidence type="ECO:0000256" key="1">
    <source>
        <dbReference type="ARBA" id="ARBA00004651"/>
    </source>
</evidence>
<feature type="transmembrane region" description="Helical" evidence="8">
    <location>
        <begin position="252"/>
        <end position="280"/>
    </location>
</feature>
<keyword evidence="6 8" id="KW-1133">Transmembrane helix</keyword>
<feature type="transmembrane region" description="Helical" evidence="8">
    <location>
        <begin position="323"/>
        <end position="340"/>
    </location>
</feature>
<dbReference type="Gene3D" id="1.10.3470.10">
    <property type="entry name" value="ABC transporter involved in vitamin B12 uptake, BtuC"/>
    <property type="match status" value="1"/>
</dbReference>
<dbReference type="InterPro" id="IPR037294">
    <property type="entry name" value="ABC_BtuC-like"/>
</dbReference>
<dbReference type="FunFam" id="1.10.3470.10:FF:000001">
    <property type="entry name" value="Vitamin B12 ABC transporter permease BtuC"/>
    <property type="match status" value="1"/>
</dbReference>